<comment type="subcellular location">
    <subcellularLocation>
        <location evidence="1">Membrane</location>
        <topology evidence="1">Multi-pass membrane protein</topology>
    </subcellularLocation>
</comment>
<feature type="compositionally biased region" description="Polar residues" evidence="6">
    <location>
        <begin position="1"/>
        <end position="22"/>
    </location>
</feature>
<protein>
    <recommendedName>
        <fullName evidence="8">Major facilitator superfamily (MFS) profile domain-containing protein</fullName>
    </recommendedName>
</protein>
<keyword evidence="5" id="KW-0325">Glycoprotein</keyword>
<dbReference type="GO" id="GO:0000329">
    <property type="term" value="C:fungal-type vacuole membrane"/>
    <property type="evidence" value="ECO:0007669"/>
    <property type="project" value="TreeGrafter"/>
</dbReference>
<evidence type="ECO:0000256" key="1">
    <source>
        <dbReference type="ARBA" id="ARBA00004141"/>
    </source>
</evidence>
<keyword evidence="2 7" id="KW-0812">Transmembrane</keyword>
<dbReference type="Proteomes" id="UP000722485">
    <property type="component" value="Unassembled WGS sequence"/>
</dbReference>
<feature type="domain" description="Major facilitator superfamily (MFS) profile" evidence="8">
    <location>
        <begin position="52"/>
        <end position="179"/>
    </location>
</feature>
<sequence>MASQESTETSPLLRSEDANTTPPLYEEEPLLQNTATSEDTLICHDRGAVLRIILVLLIAVFIFNADHSLVLATHPTIASEFNALEWSSWLFTSFGLAGAATQAILGKLSDIYGRKPIILISYAGFAIGCIVVALAPSMLVVILGRVISGSVGTSMTVLVIWYSSPNVRSCNASLLEKLA</sequence>
<evidence type="ECO:0000256" key="4">
    <source>
        <dbReference type="ARBA" id="ARBA00023136"/>
    </source>
</evidence>
<feature type="transmembrane region" description="Helical" evidence="7">
    <location>
        <begin position="142"/>
        <end position="162"/>
    </location>
</feature>
<evidence type="ECO:0000256" key="7">
    <source>
        <dbReference type="SAM" id="Phobius"/>
    </source>
</evidence>
<evidence type="ECO:0000313" key="10">
    <source>
        <dbReference type="Proteomes" id="UP000722485"/>
    </source>
</evidence>
<evidence type="ECO:0000256" key="3">
    <source>
        <dbReference type="ARBA" id="ARBA00022989"/>
    </source>
</evidence>
<evidence type="ECO:0000256" key="2">
    <source>
        <dbReference type="ARBA" id="ARBA00022692"/>
    </source>
</evidence>
<dbReference type="Pfam" id="PF07690">
    <property type="entry name" value="MFS_1"/>
    <property type="match status" value="1"/>
</dbReference>
<dbReference type="EMBL" id="JAANBB010000409">
    <property type="protein sequence ID" value="KAF7542845.1"/>
    <property type="molecule type" value="Genomic_DNA"/>
</dbReference>
<reference evidence="9" key="1">
    <citation type="submission" date="2020-03" db="EMBL/GenBank/DDBJ databases">
        <title>Draft Genome Sequence of Cylindrodendrum hubeiense.</title>
        <authorList>
            <person name="Buettner E."/>
            <person name="Kellner H."/>
        </authorList>
    </citation>
    <scope>NUCLEOTIDE SEQUENCE</scope>
    <source>
        <strain evidence="9">IHI 201604</strain>
    </source>
</reference>
<dbReference type="PANTHER" id="PTHR23501:SF33">
    <property type="entry name" value="MAJOR FACILITATOR SUPERFAMILY (MFS) PROFILE DOMAIN-CONTAINING PROTEIN"/>
    <property type="match status" value="1"/>
</dbReference>
<organism evidence="9 10">
    <name type="scientific">Cylindrodendrum hubeiense</name>
    <dbReference type="NCBI Taxonomy" id="595255"/>
    <lineage>
        <taxon>Eukaryota</taxon>
        <taxon>Fungi</taxon>
        <taxon>Dikarya</taxon>
        <taxon>Ascomycota</taxon>
        <taxon>Pezizomycotina</taxon>
        <taxon>Sordariomycetes</taxon>
        <taxon>Hypocreomycetidae</taxon>
        <taxon>Hypocreales</taxon>
        <taxon>Nectriaceae</taxon>
        <taxon>Cylindrodendrum</taxon>
    </lineage>
</organism>
<feature type="transmembrane region" description="Helical" evidence="7">
    <location>
        <begin position="48"/>
        <end position="66"/>
    </location>
</feature>
<keyword evidence="3 7" id="KW-1133">Transmembrane helix</keyword>
<dbReference type="InterPro" id="IPR036259">
    <property type="entry name" value="MFS_trans_sf"/>
</dbReference>
<dbReference type="AlphaFoldDB" id="A0A9P5H0L3"/>
<name>A0A9P5H0L3_9HYPO</name>
<keyword evidence="10" id="KW-1185">Reference proteome</keyword>
<dbReference type="InterPro" id="IPR011701">
    <property type="entry name" value="MFS"/>
</dbReference>
<evidence type="ECO:0000256" key="5">
    <source>
        <dbReference type="ARBA" id="ARBA00023180"/>
    </source>
</evidence>
<evidence type="ECO:0000256" key="6">
    <source>
        <dbReference type="SAM" id="MobiDB-lite"/>
    </source>
</evidence>
<feature type="transmembrane region" description="Helical" evidence="7">
    <location>
        <begin position="117"/>
        <end position="136"/>
    </location>
</feature>
<gene>
    <name evidence="9" type="ORF">G7Z17_g11222</name>
</gene>
<dbReference type="GO" id="GO:0015174">
    <property type="term" value="F:basic amino acid transmembrane transporter activity"/>
    <property type="evidence" value="ECO:0007669"/>
    <property type="project" value="TreeGrafter"/>
</dbReference>
<evidence type="ECO:0000259" key="8">
    <source>
        <dbReference type="PROSITE" id="PS50850"/>
    </source>
</evidence>
<evidence type="ECO:0000313" key="9">
    <source>
        <dbReference type="EMBL" id="KAF7542845.1"/>
    </source>
</evidence>
<dbReference type="PROSITE" id="PS00216">
    <property type="entry name" value="SUGAR_TRANSPORT_1"/>
    <property type="match status" value="1"/>
</dbReference>
<dbReference type="SUPFAM" id="SSF103473">
    <property type="entry name" value="MFS general substrate transporter"/>
    <property type="match status" value="1"/>
</dbReference>
<proteinExistence type="predicted"/>
<dbReference type="PROSITE" id="PS50850">
    <property type="entry name" value="MFS"/>
    <property type="match status" value="1"/>
</dbReference>
<feature type="region of interest" description="Disordered" evidence="6">
    <location>
        <begin position="1"/>
        <end position="25"/>
    </location>
</feature>
<accession>A0A9P5H0L3</accession>
<dbReference type="InterPro" id="IPR005829">
    <property type="entry name" value="Sugar_transporter_CS"/>
</dbReference>
<dbReference type="Gene3D" id="1.20.1250.20">
    <property type="entry name" value="MFS general substrate transporter like domains"/>
    <property type="match status" value="1"/>
</dbReference>
<keyword evidence="4 7" id="KW-0472">Membrane</keyword>
<comment type="caution">
    <text evidence="9">The sequence shown here is derived from an EMBL/GenBank/DDBJ whole genome shotgun (WGS) entry which is preliminary data.</text>
</comment>
<feature type="transmembrane region" description="Helical" evidence="7">
    <location>
        <begin position="86"/>
        <end position="105"/>
    </location>
</feature>
<dbReference type="PANTHER" id="PTHR23501">
    <property type="entry name" value="MAJOR FACILITATOR SUPERFAMILY"/>
    <property type="match status" value="1"/>
</dbReference>
<dbReference type="OrthoDB" id="6770063at2759"/>
<dbReference type="InterPro" id="IPR020846">
    <property type="entry name" value="MFS_dom"/>
</dbReference>